<comment type="caution">
    <text evidence="1">The sequence shown here is derived from an EMBL/GenBank/DDBJ whole genome shotgun (WGS) entry which is preliminary data.</text>
</comment>
<evidence type="ECO:0000313" key="2">
    <source>
        <dbReference type="Proteomes" id="UP001412067"/>
    </source>
</evidence>
<dbReference type="Proteomes" id="UP001412067">
    <property type="component" value="Unassembled WGS sequence"/>
</dbReference>
<sequence length="67" mass="7442">MTVRALKEKLRGSGGQCVIGRTSDNKFSRYCIIIGGKYSRFYSLRPSFLSDFAVQASSICPVEDSDK</sequence>
<reference evidence="1 2" key="1">
    <citation type="journal article" date="2022" name="Nat. Plants">
        <title>Genomes of leafy and leafless Platanthera orchids illuminate the evolution of mycoheterotrophy.</title>
        <authorList>
            <person name="Li M.H."/>
            <person name="Liu K.W."/>
            <person name="Li Z."/>
            <person name="Lu H.C."/>
            <person name="Ye Q.L."/>
            <person name="Zhang D."/>
            <person name="Wang J.Y."/>
            <person name="Li Y.F."/>
            <person name="Zhong Z.M."/>
            <person name="Liu X."/>
            <person name="Yu X."/>
            <person name="Liu D.K."/>
            <person name="Tu X.D."/>
            <person name="Liu B."/>
            <person name="Hao Y."/>
            <person name="Liao X.Y."/>
            <person name="Jiang Y.T."/>
            <person name="Sun W.H."/>
            <person name="Chen J."/>
            <person name="Chen Y.Q."/>
            <person name="Ai Y."/>
            <person name="Zhai J.W."/>
            <person name="Wu S.S."/>
            <person name="Zhou Z."/>
            <person name="Hsiao Y.Y."/>
            <person name="Wu W.L."/>
            <person name="Chen Y.Y."/>
            <person name="Lin Y.F."/>
            <person name="Hsu J.L."/>
            <person name="Li C.Y."/>
            <person name="Wang Z.W."/>
            <person name="Zhao X."/>
            <person name="Zhong W.Y."/>
            <person name="Ma X.K."/>
            <person name="Ma L."/>
            <person name="Huang J."/>
            <person name="Chen G.Z."/>
            <person name="Huang M.Z."/>
            <person name="Huang L."/>
            <person name="Peng D.H."/>
            <person name="Luo Y.B."/>
            <person name="Zou S.Q."/>
            <person name="Chen S.P."/>
            <person name="Lan S."/>
            <person name="Tsai W.C."/>
            <person name="Van de Peer Y."/>
            <person name="Liu Z.J."/>
        </authorList>
    </citation>
    <scope>NUCLEOTIDE SEQUENCE [LARGE SCALE GENOMIC DNA]</scope>
    <source>
        <strain evidence="1">Lor288</strain>
    </source>
</reference>
<organism evidence="1 2">
    <name type="scientific">Platanthera guangdongensis</name>
    <dbReference type="NCBI Taxonomy" id="2320717"/>
    <lineage>
        <taxon>Eukaryota</taxon>
        <taxon>Viridiplantae</taxon>
        <taxon>Streptophyta</taxon>
        <taxon>Embryophyta</taxon>
        <taxon>Tracheophyta</taxon>
        <taxon>Spermatophyta</taxon>
        <taxon>Magnoliopsida</taxon>
        <taxon>Liliopsida</taxon>
        <taxon>Asparagales</taxon>
        <taxon>Orchidaceae</taxon>
        <taxon>Orchidoideae</taxon>
        <taxon>Orchideae</taxon>
        <taxon>Orchidinae</taxon>
        <taxon>Platanthera</taxon>
    </lineage>
</organism>
<gene>
    <name evidence="1" type="ORF">KSP40_PGU013917</name>
</gene>
<keyword evidence="2" id="KW-1185">Reference proteome</keyword>
<name>A0ABR2MS86_9ASPA</name>
<protein>
    <submittedName>
        <fullName evidence="1">Uncharacterized protein</fullName>
    </submittedName>
</protein>
<proteinExistence type="predicted"/>
<dbReference type="EMBL" id="JBBWWR010000005">
    <property type="protein sequence ID" value="KAK8967003.1"/>
    <property type="molecule type" value="Genomic_DNA"/>
</dbReference>
<evidence type="ECO:0000313" key="1">
    <source>
        <dbReference type="EMBL" id="KAK8967003.1"/>
    </source>
</evidence>
<accession>A0ABR2MS86</accession>